<accession>A0A7Y9JC26</accession>
<dbReference type="InterPro" id="IPR013974">
    <property type="entry name" value="SAF"/>
</dbReference>
<keyword evidence="5" id="KW-1185">Reference proteome</keyword>
<protein>
    <recommendedName>
        <fullName evidence="3">SAF domain-containing protein</fullName>
    </recommendedName>
</protein>
<reference evidence="4 5" key="1">
    <citation type="submission" date="2020-07" db="EMBL/GenBank/DDBJ databases">
        <title>Sequencing the genomes of 1000 actinobacteria strains.</title>
        <authorList>
            <person name="Klenk H.-P."/>
        </authorList>
    </citation>
    <scope>NUCLEOTIDE SEQUENCE [LARGE SCALE GENOMIC DNA]</scope>
    <source>
        <strain evidence="4 5">DSM 21350</strain>
    </source>
</reference>
<dbReference type="SMART" id="SM00858">
    <property type="entry name" value="SAF"/>
    <property type="match status" value="1"/>
</dbReference>
<dbReference type="EMBL" id="JACCBG010000001">
    <property type="protein sequence ID" value="NYD42801.1"/>
    <property type="molecule type" value="Genomic_DNA"/>
</dbReference>
<dbReference type="CDD" id="cd11614">
    <property type="entry name" value="SAF_CpaB_FlgA_like"/>
    <property type="match status" value="1"/>
</dbReference>
<evidence type="ECO:0000313" key="5">
    <source>
        <dbReference type="Proteomes" id="UP000535511"/>
    </source>
</evidence>
<feature type="region of interest" description="Disordered" evidence="1">
    <location>
        <begin position="1"/>
        <end position="25"/>
    </location>
</feature>
<sequence>MATDLGAPATSTSATGSPPATRAPRAGWRDPRLWIGVLLVAVSVVAGARLVGAADDTTRVWALDRDLAAGETVQPEDLTATRVRFAEGDTGAGYFTVDDQLPADLTLARGVSAGELLPRAAIGAADRTDTLEVPVAVEGDQVPPSVGPGSVVDVWLLGAGTGSRRAAPGPSGASGPSGARDGPALSAVRVVSAPPPDQGFTASGKRQLVLAVGEQDARAFFRLLGSTDTPVLTVVRRD</sequence>
<keyword evidence="2" id="KW-1133">Transmembrane helix</keyword>
<keyword evidence="2" id="KW-0472">Membrane</keyword>
<proteinExistence type="predicted"/>
<dbReference type="Proteomes" id="UP000535511">
    <property type="component" value="Unassembled WGS sequence"/>
</dbReference>
<dbReference type="RefSeq" id="WP_179664391.1">
    <property type="nucleotide sequence ID" value="NZ_JACCBG010000001.1"/>
</dbReference>
<gene>
    <name evidence="4" type="ORF">BJZ21_002884</name>
</gene>
<evidence type="ECO:0000313" key="4">
    <source>
        <dbReference type="EMBL" id="NYD42801.1"/>
    </source>
</evidence>
<name>A0A7Y9JC26_9ACTN</name>
<feature type="domain" description="SAF" evidence="3">
    <location>
        <begin position="58"/>
        <end position="123"/>
    </location>
</feature>
<feature type="region of interest" description="Disordered" evidence="1">
    <location>
        <begin position="163"/>
        <end position="183"/>
    </location>
</feature>
<comment type="caution">
    <text evidence="4">The sequence shown here is derived from an EMBL/GenBank/DDBJ whole genome shotgun (WGS) entry which is preliminary data.</text>
</comment>
<evidence type="ECO:0000259" key="3">
    <source>
        <dbReference type="SMART" id="SM00858"/>
    </source>
</evidence>
<organism evidence="4 5">
    <name type="scientific">Nocardioides panaciterrulae</name>
    <dbReference type="NCBI Taxonomy" id="661492"/>
    <lineage>
        <taxon>Bacteria</taxon>
        <taxon>Bacillati</taxon>
        <taxon>Actinomycetota</taxon>
        <taxon>Actinomycetes</taxon>
        <taxon>Propionibacteriales</taxon>
        <taxon>Nocardioidaceae</taxon>
        <taxon>Nocardioides</taxon>
    </lineage>
</organism>
<feature type="transmembrane region" description="Helical" evidence="2">
    <location>
        <begin position="33"/>
        <end position="51"/>
    </location>
</feature>
<evidence type="ECO:0000256" key="2">
    <source>
        <dbReference type="SAM" id="Phobius"/>
    </source>
</evidence>
<dbReference type="AlphaFoldDB" id="A0A7Y9JC26"/>
<evidence type="ECO:0000256" key="1">
    <source>
        <dbReference type="SAM" id="MobiDB-lite"/>
    </source>
</evidence>
<keyword evidence="2" id="KW-0812">Transmembrane</keyword>